<evidence type="ECO:0000256" key="6">
    <source>
        <dbReference type="ARBA" id="ARBA00022968"/>
    </source>
</evidence>
<keyword evidence="4 17" id="KW-0812">Transmembrane</keyword>
<dbReference type="GO" id="GO:0071555">
    <property type="term" value="P:cell wall organization"/>
    <property type="evidence" value="ECO:0007669"/>
    <property type="project" value="UniProtKB-KW"/>
</dbReference>
<keyword evidence="20" id="KW-1185">Reference proteome</keyword>
<evidence type="ECO:0000256" key="9">
    <source>
        <dbReference type="ARBA" id="ARBA00023180"/>
    </source>
</evidence>
<organism evidence="19 20">
    <name type="scientific">Puccinia sorghi</name>
    <dbReference type="NCBI Taxonomy" id="27349"/>
    <lineage>
        <taxon>Eukaryota</taxon>
        <taxon>Fungi</taxon>
        <taxon>Dikarya</taxon>
        <taxon>Basidiomycota</taxon>
        <taxon>Pucciniomycotina</taxon>
        <taxon>Pucciniomycetes</taxon>
        <taxon>Pucciniales</taxon>
        <taxon>Pucciniaceae</taxon>
        <taxon>Puccinia</taxon>
    </lineage>
</organism>
<dbReference type="GO" id="GO:0005886">
    <property type="term" value="C:plasma membrane"/>
    <property type="evidence" value="ECO:0007669"/>
    <property type="project" value="UniProtKB-SubCell"/>
</dbReference>
<keyword evidence="7 17" id="KW-1133">Transmembrane helix</keyword>
<name>A0A0L6UN36_9BASI</name>
<comment type="function">
    <text evidence="13">Glucosidase involved in the degradation of cellulosic biomass. Active on lichenan.</text>
</comment>
<evidence type="ECO:0000256" key="4">
    <source>
        <dbReference type="ARBA" id="ARBA00022692"/>
    </source>
</evidence>
<dbReference type="InterPro" id="IPR017853">
    <property type="entry name" value="GH"/>
</dbReference>
<evidence type="ECO:0000256" key="8">
    <source>
        <dbReference type="ARBA" id="ARBA00023136"/>
    </source>
</evidence>
<keyword evidence="8 17" id="KW-0472">Membrane</keyword>
<comment type="caution">
    <text evidence="19">The sequence shown here is derived from an EMBL/GenBank/DDBJ whole genome shotgun (WGS) entry which is preliminary data.</text>
</comment>
<evidence type="ECO:0000256" key="17">
    <source>
        <dbReference type="SAM" id="Phobius"/>
    </source>
</evidence>
<sequence length="788" mass="85394">MTEYIPLTTPGESPARDPYDVIFETSDPPPQPRFLGAALRDYRPVSGLSTMTNSSLPSRDSRAMEDSFDSSLPFMQRHASDHPGEEPIIGHGHSVVNASKEYKTDGIDNPTERDAAFTKKRRNRVIGITAIAVTSAIVIAVVIGSVLGNRSHRKNFPDGLESNEGTGSTAGGAKGKSSTKLWGVGGDTIKVSHVNTMRVTEDGHSFIYNNTIGGTWVAIPFNDTAKAQGDQPTLAQKWDYSANRIIGVNLGGWLVLEPFIVPSLFEPFANTASPAVDEWGLCQALGTKAASTIENHYKTFITEKDFADIASAGLNWVRLPVGWWMIETWDKEPFVEGLSFKYFLKAIAWARKYGLRINLDLHAVPGSQNGWNHSGRFGTIGFLRGAMGIANAQRTFNYVRTLTQFISQSQYKNVIPMFSVLNEAQTVIIGMTAMRSWFVIYLRHHMYYQVYQMLRAIGGTGEGNGPFMVIHDGFLGGATWAGFLQGADRLGLDEHTYLCFGAQNSDSVAANSVKPCQRWATLANATSAGFGLSLNGEFSLAINDCGLFVNNVGYGTRFEGTYPTAAKPDGQYKRVGSCEQWLDDRLWTPEIKNAFADLAQTQQDVMRNSFFWTWKIGSSTNQDNVPNPMWNYQGGLQKGYIRCVYWVYLSDARVSNGRCAAVVAGQGGTYAPATVTGDLATWQVGGAGAGQIVESETQKYGKFPPDTISGGPGGANYPAASLPRYVATGTPVTLVPAPVATSSNPIGPGSGWANPHDTAKWWVAQPGCNYPDPWGGVAAPAPTPVCGV</sequence>
<evidence type="ECO:0000256" key="11">
    <source>
        <dbReference type="ARBA" id="ARBA00023316"/>
    </source>
</evidence>
<evidence type="ECO:0000256" key="3">
    <source>
        <dbReference type="ARBA" id="ARBA00022475"/>
    </source>
</evidence>
<feature type="region of interest" description="Disordered" evidence="16">
    <location>
        <begin position="152"/>
        <end position="179"/>
    </location>
</feature>
<keyword evidence="6" id="KW-0735">Signal-anchor</keyword>
<dbReference type="GO" id="GO:0005576">
    <property type="term" value="C:extracellular region"/>
    <property type="evidence" value="ECO:0007669"/>
    <property type="project" value="TreeGrafter"/>
</dbReference>
<keyword evidence="10" id="KW-0326">Glycosidase</keyword>
<evidence type="ECO:0000256" key="7">
    <source>
        <dbReference type="ARBA" id="ARBA00022989"/>
    </source>
</evidence>
<dbReference type="GO" id="GO:0009251">
    <property type="term" value="P:glucan catabolic process"/>
    <property type="evidence" value="ECO:0007669"/>
    <property type="project" value="TreeGrafter"/>
</dbReference>
<reference evidence="19 20" key="1">
    <citation type="submission" date="2015-08" db="EMBL/GenBank/DDBJ databases">
        <title>Next Generation Sequencing and Analysis of the Genome of Puccinia sorghi L Schw, the Causal Agent of Maize Common Rust.</title>
        <authorList>
            <person name="Rochi L."/>
            <person name="Burguener G."/>
            <person name="Darino M."/>
            <person name="Turjanski A."/>
            <person name="Kreff E."/>
            <person name="Dieguez M.J."/>
            <person name="Sacco F."/>
        </authorList>
    </citation>
    <scope>NUCLEOTIDE SEQUENCE [LARGE SCALE GENOMIC DNA]</scope>
    <source>
        <strain evidence="19 20">RO10H11247</strain>
    </source>
</reference>
<dbReference type="Gene3D" id="3.20.20.80">
    <property type="entry name" value="Glycosidases"/>
    <property type="match status" value="1"/>
</dbReference>
<dbReference type="PANTHER" id="PTHR31297:SF34">
    <property type="entry name" value="GLUCAN 1,3-BETA-GLUCOSIDASE 2"/>
    <property type="match status" value="1"/>
</dbReference>
<comment type="catalytic activity">
    <reaction evidence="12">
        <text>Successive hydrolysis of beta-D-glucose units from the non-reducing ends of (1-&gt;3)-beta-D-glucans, releasing alpha-glucose.</text>
        <dbReference type="EC" id="3.2.1.58"/>
    </reaction>
</comment>
<evidence type="ECO:0000256" key="16">
    <source>
        <dbReference type="SAM" id="MobiDB-lite"/>
    </source>
</evidence>
<dbReference type="InterPro" id="IPR001547">
    <property type="entry name" value="Glyco_hydro_5"/>
</dbReference>
<evidence type="ECO:0000313" key="20">
    <source>
        <dbReference type="Proteomes" id="UP000037035"/>
    </source>
</evidence>
<evidence type="ECO:0000259" key="18">
    <source>
        <dbReference type="Pfam" id="PF00150"/>
    </source>
</evidence>
<keyword evidence="5" id="KW-0378">Hydrolase</keyword>
<evidence type="ECO:0000256" key="1">
    <source>
        <dbReference type="ARBA" id="ARBA00004401"/>
    </source>
</evidence>
<proteinExistence type="inferred from homology"/>
<dbReference type="GO" id="GO:0004338">
    <property type="term" value="F:glucan exo-1,3-beta-glucosidase activity"/>
    <property type="evidence" value="ECO:0007669"/>
    <property type="project" value="UniProtKB-EC"/>
</dbReference>
<dbReference type="Pfam" id="PF00150">
    <property type="entry name" value="Cellulase"/>
    <property type="match status" value="1"/>
</dbReference>
<evidence type="ECO:0000256" key="14">
    <source>
        <dbReference type="ARBA" id="ARBA00038929"/>
    </source>
</evidence>
<keyword evidence="9" id="KW-0325">Glycoprotein</keyword>
<comment type="similarity">
    <text evidence="2">Belongs to the glycosyl hydrolase 5 (cellulase A) family.</text>
</comment>
<evidence type="ECO:0000256" key="12">
    <source>
        <dbReference type="ARBA" id="ARBA00036824"/>
    </source>
</evidence>
<accession>A0A0L6UN36</accession>
<dbReference type="InterPro" id="IPR050386">
    <property type="entry name" value="Glycosyl_hydrolase_5"/>
</dbReference>
<dbReference type="EC" id="3.2.1.58" evidence="14"/>
<dbReference type="VEuPathDB" id="FungiDB:VP01_511g2"/>
<evidence type="ECO:0000313" key="19">
    <source>
        <dbReference type="EMBL" id="KNZ49255.1"/>
    </source>
</evidence>
<feature type="region of interest" description="Disordered" evidence="16">
    <location>
        <begin position="1"/>
        <end position="31"/>
    </location>
</feature>
<feature type="transmembrane region" description="Helical" evidence="17">
    <location>
        <begin position="125"/>
        <end position="147"/>
    </location>
</feature>
<gene>
    <name evidence="19" type="ORF">VP01_511g2</name>
</gene>
<evidence type="ECO:0000256" key="2">
    <source>
        <dbReference type="ARBA" id="ARBA00005641"/>
    </source>
</evidence>
<dbReference type="OrthoDB" id="62120at2759"/>
<feature type="domain" description="Glycoside hydrolase family 5" evidence="18">
    <location>
        <begin position="294"/>
        <end position="468"/>
    </location>
</feature>
<evidence type="ECO:0000256" key="15">
    <source>
        <dbReference type="ARBA" id="ARBA00041260"/>
    </source>
</evidence>
<dbReference type="EMBL" id="LAVV01010298">
    <property type="protein sequence ID" value="KNZ49255.1"/>
    <property type="molecule type" value="Genomic_DNA"/>
</dbReference>
<dbReference type="PANTHER" id="PTHR31297">
    <property type="entry name" value="GLUCAN ENDO-1,6-BETA-GLUCOSIDASE B"/>
    <property type="match status" value="1"/>
</dbReference>
<dbReference type="FunFam" id="3.20.20.80:FF:000033">
    <property type="entry name" value="Glucan 1,3-beta-glucosidase A"/>
    <property type="match status" value="1"/>
</dbReference>
<evidence type="ECO:0000256" key="5">
    <source>
        <dbReference type="ARBA" id="ARBA00022801"/>
    </source>
</evidence>
<dbReference type="Proteomes" id="UP000037035">
    <property type="component" value="Unassembled WGS sequence"/>
</dbReference>
<evidence type="ECO:0000256" key="10">
    <source>
        <dbReference type="ARBA" id="ARBA00023295"/>
    </source>
</evidence>
<dbReference type="STRING" id="27349.A0A0L6UN36"/>
<dbReference type="GO" id="GO:0009986">
    <property type="term" value="C:cell surface"/>
    <property type="evidence" value="ECO:0007669"/>
    <property type="project" value="TreeGrafter"/>
</dbReference>
<dbReference type="SUPFAM" id="SSF51445">
    <property type="entry name" value="(Trans)glycosidases"/>
    <property type="match status" value="1"/>
</dbReference>
<evidence type="ECO:0000256" key="13">
    <source>
        <dbReference type="ARBA" id="ARBA00037126"/>
    </source>
</evidence>
<keyword evidence="11" id="KW-0961">Cell wall biogenesis/degradation</keyword>
<comment type="subcellular location">
    <subcellularLocation>
        <location evidence="1">Cell membrane</location>
        <topology evidence="1">Single-pass type II membrane protein</topology>
    </subcellularLocation>
</comment>
<protein>
    <recommendedName>
        <fullName evidence="14">glucan 1,3-beta-glucosidase</fullName>
        <ecNumber evidence="14">3.2.1.58</ecNumber>
    </recommendedName>
    <alternativeName>
        <fullName evidence="15">Exo-1,3-beta-glucanase D</fullName>
    </alternativeName>
</protein>
<dbReference type="AlphaFoldDB" id="A0A0L6UN36"/>
<keyword evidence="3" id="KW-1003">Cell membrane</keyword>